<feature type="transmembrane region" description="Helical" evidence="1">
    <location>
        <begin position="78"/>
        <end position="100"/>
    </location>
</feature>
<evidence type="ECO:0000256" key="1">
    <source>
        <dbReference type="SAM" id="Phobius"/>
    </source>
</evidence>
<reference evidence="3" key="1">
    <citation type="submission" date="2019-08" db="EMBL/GenBank/DDBJ databases">
        <authorList>
            <person name="Kucharzyk K."/>
            <person name="Murdoch R.W."/>
            <person name="Higgins S."/>
            <person name="Loffler F."/>
        </authorList>
    </citation>
    <scope>NUCLEOTIDE SEQUENCE</scope>
</reference>
<feature type="transmembrane region" description="Helical" evidence="1">
    <location>
        <begin position="263"/>
        <end position="286"/>
    </location>
</feature>
<gene>
    <name evidence="3" type="ORF">SDC9_42207</name>
</gene>
<keyword evidence="1" id="KW-0812">Transmembrane</keyword>
<feature type="domain" description="CAAX prenyl protease 2/Lysostaphin resistance protein A-like" evidence="2">
    <location>
        <begin position="148"/>
        <end position="248"/>
    </location>
</feature>
<name>A0A644VZY5_9ZZZZ</name>
<protein>
    <recommendedName>
        <fullName evidence="2">CAAX prenyl protease 2/Lysostaphin resistance protein A-like domain-containing protein</fullName>
    </recommendedName>
</protein>
<keyword evidence="1" id="KW-0472">Membrane</keyword>
<evidence type="ECO:0000259" key="2">
    <source>
        <dbReference type="Pfam" id="PF02517"/>
    </source>
</evidence>
<dbReference type="EMBL" id="VSSQ01000492">
    <property type="protein sequence ID" value="MPL96032.1"/>
    <property type="molecule type" value="Genomic_DNA"/>
</dbReference>
<accession>A0A644VZY5</accession>
<keyword evidence="1" id="KW-1133">Transmembrane helix</keyword>
<feature type="transmembrane region" description="Helical" evidence="1">
    <location>
        <begin position="7"/>
        <end position="25"/>
    </location>
</feature>
<organism evidence="3">
    <name type="scientific">bioreactor metagenome</name>
    <dbReference type="NCBI Taxonomy" id="1076179"/>
    <lineage>
        <taxon>unclassified sequences</taxon>
        <taxon>metagenomes</taxon>
        <taxon>ecological metagenomes</taxon>
    </lineage>
</organism>
<proteinExistence type="predicted"/>
<dbReference type="PANTHER" id="PTHR35797">
    <property type="entry name" value="PROTEASE-RELATED"/>
    <property type="match status" value="1"/>
</dbReference>
<evidence type="ECO:0000313" key="3">
    <source>
        <dbReference type="EMBL" id="MPL96032.1"/>
    </source>
</evidence>
<feature type="transmembrane region" description="Helical" evidence="1">
    <location>
        <begin position="140"/>
        <end position="161"/>
    </location>
</feature>
<dbReference type="Pfam" id="PF02517">
    <property type="entry name" value="Rce1-like"/>
    <property type="match status" value="1"/>
</dbReference>
<dbReference type="InterPro" id="IPR003675">
    <property type="entry name" value="Rce1/LyrA-like_dom"/>
</dbReference>
<comment type="caution">
    <text evidence="3">The sequence shown here is derived from an EMBL/GenBank/DDBJ whole genome shotgun (WGS) entry which is preliminary data.</text>
</comment>
<feature type="transmembrane region" description="Helical" evidence="1">
    <location>
        <begin position="182"/>
        <end position="202"/>
    </location>
</feature>
<feature type="transmembrane region" description="Helical" evidence="1">
    <location>
        <begin position="37"/>
        <end position="57"/>
    </location>
</feature>
<feature type="transmembrane region" description="Helical" evidence="1">
    <location>
        <begin position="208"/>
        <end position="229"/>
    </location>
</feature>
<dbReference type="InterPro" id="IPR042150">
    <property type="entry name" value="MmRce1-like"/>
</dbReference>
<sequence length="305" mass="33980">MKKINQTTLFLILTFSISFLIAGIYKLNGGGSHNRTGFMILGIIYMFIPTIAVLIVKKLIHREKIATDLLISFKINKWFFVAWLIIPVLAFLTFGISLLFPDVIYSPDMSGMFSRFEAMMTPEQAEQMRASVKSLPLHPVWITLMQGLIAGITVNAIAGFGEELGWRGFLLKQFKDMNFIKASILIGFIWGIWHAPMILMGHNYPDHPVAGVFMMTILCILLSIIFLYITIKSKSVIAAAILHGTMNATNGISIMLIEGGNDLTVGMPGLAGFIALIIAIAVLFVYDRYISKEKIFANKMSKFLS</sequence>
<feature type="transmembrane region" description="Helical" evidence="1">
    <location>
        <begin position="236"/>
        <end position="257"/>
    </location>
</feature>
<dbReference type="AlphaFoldDB" id="A0A644VZY5"/>
<dbReference type="GO" id="GO:0004175">
    <property type="term" value="F:endopeptidase activity"/>
    <property type="evidence" value="ECO:0007669"/>
    <property type="project" value="UniProtKB-ARBA"/>
</dbReference>
<dbReference type="GO" id="GO:0080120">
    <property type="term" value="P:CAAX-box protein maturation"/>
    <property type="evidence" value="ECO:0007669"/>
    <property type="project" value="UniProtKB-ARBA"/>
</dbReference>
<dbReference type="PANTHER" id="PTHR35797:SF1">
    <property type="entry name" value="PROTEASE"/>
    <property type="match status" value="1"/>
</dbReference>